<keyword evidence="5 6" id="KW-0472">Membrane</keyword>
<dbReference type="GO" id="GO:0005886">
    <property type="term" value="C:plasma membrane"/>
    <property type="evidence" value="ECO:0007669"/>
    <property type="project" value="UniProtKB-SubCell"/>
</dbReference>
<evidence type="ECO:0000313" key="7">
    <source>
        <dbReference type="EMBL" id="EMA38960.1"/>
    </source>
</evidence>
<dbReference type="InterPro" id="IPR050833">
    <property type="entry name" value="Poly_Biosynth_Transport"/>
</dbReference>
<accession>M0M3L1</accession>
<feature type="transmembrane region" description="Helical" evidence="6">
    <location>
        <begin position="364"/>
        <end position="386"/>
    </location>
</feature>
<dbReference type="eggNOG" id="arCOG02209">
    <property type="taxonomic scope" value="Archaea"/>
</dbReference>
<feature type="transmembrane region" description="Helical" evidence="6">
    <location>
        <begin position="335"/>
        <end position="352"/>
    </location>
</feature>
<dbReference type="RefSeq" id="WP_006672765.1">
    <property type="nucleotide sequence ID" value="NZ_AOMA01000089.1"/>
</dbReference>
<dbReference type="EMBL" id="AOMA01000089">
    <property type="protein sequence ID" value="EMA38960.1"/>
    <property type="molecule type" value="Genomic_DNA"/>
</dbReference>
<feature type="transmembrane region" description="Helical" evidence="6">
    <location>
        <begin position="304"/>
        <end position="329"/>
    </location>
</feature>
<proteinExistence type="predicted"/>
<evidence type="ECO:0000313" key="8">
    <source>
        <dbReference type="Proteomes" id="UP000011607"/>
    </source>
</evidence>
<feature type="transmembrane region" description="Helical" evidence="6">
    <location>
        <begin position="430"/>
        <end position="451"/>
    </location>
</feature>
<dbReference type="PANTHER" id="PTHR30250">
    <property type="entry name" value="PST FAMILY PREDICTED COLANIC ACID TRANSPORTER"/>
    <property type="match status" value="1"/>
</dbReference>
<feature type="transmembrane region" description="Helical" evidence="6">
    <location>
        <begin position="188"/>
        <end position="208"/>
    </location>
</feature>
<dbReference type="Pfam" id="PF13440">
    <property type="entry name" value="Polysacc_synt_3"/>
    <property type="match status" value="1"/>
</dbReference>
<evidence type="ECO:0000256" key="4">
    <source>
        <dbReference type="ARBA" id="ARBA00022989"/>
    </source>
</evidence>
<feature type="transmembrane region" description="Helical" evidence="6">
    <location>
        <begin position="220"/>
        <end position="239"/>
    </location>
</feature>
<evidence type="ECO:0000256" key="6">
    <source>
        <dbReference type="SAM" id="Phobius"/>
    </source>
</evidence>
<dbReference type="STRING" id="1227454.C446_09218"/>
<dbReference type="Proteomes" id="UP000011607">
    <property type="component" value="Unassembled WGS sequence"/>
</dbReference>
<dbReference type="OrthoDB" id="19148at2157"/>
<dbReference type="PATRIC" id="fig|1227454.3.peg.1872"/>
<feature type="transmembrane region" description="Helical" evidence="6">
    <location>
        <begin position="392"/>
        <end position="418"/>
    </location>
</feature>
<gene>
    <name evidence="7" type="ORF">C446_09218</name>
</gene>
<feature type="transmembrane region" description="Helical" evidence="6">
    <location>
        <begin position="259"/>
        <end position="283"/>
    </location>
</feature>
<sequence length="520" mass="54741">MADQARELSALLSSAAIVMVGGIVGSAAQLAERVVIGRLLSPDAYGEVSVGLALLTVSVTVALAGCTQGVSRFIPRYDATEDRRGVWISGLLVAMPLSFAIATGMFHFAESIASHLFETAEAVTFVRLLAVALPFVAAFRIAVAGIRGYENTVYRTIARDLLDPGLRIGLIAALLLAGVGIVAAGIAYLLAAVITLLVAHYFLARLMPLVGEFRTHVPELLRFSAPLVVSTVVSILLTRTDTLMLGYFRTSYEVGMYDAAYPLAGGLLVVLSAFGFLYLPIASRLDAEGERDAVDDIYATTTKWVYVVTFPAFLLLVVFPEDVIALVFGPDYAEAARVLPLLAVGFFLSAAAGRDRETLSALGATTWIAIGNATALVLNIAVNLVLIPQYGFVGASIASVTSLVTLHLIICGFLAAKYGITPFSPSASRCYVSLPVVLLPLGVAASSVVTISLVTLVPFLVVAGLASLVIVAVAGGLEANDIVVLDLLEDTTGIDVPVVRRWIPERKTEAGEIGDSKSPN</sequence>
<dbReference type="CDD" id="cd13128">
    <property type="entry name" value="MATE_Wzx_like"/>
    <property type="match status" value="1"/>
</dbReference>
<keyword evidence="3 6" id="KW-0812">Transmembrane</keyword>
<comment type="subcellular location">
    <subcellularLocation>
        <location evidence="1">Cell membrane</location>
        <topology evidence="1">Multi-pass membrane protein</topology>
    </subcellularLocation>
</comment>
<reference evidence="7 8" key="1">
    <citation type="journal article" date="2014" name="PLoS Genet.">
        <title>Phylogenetically driven sequencing of extremely halophilic archaea reveals strategies for static and dynamic osmo-response.</title>
        <authorList>
            <person name="Becker E.A."/>
            <person name="Seitzer P.M."/>
            <person name="Tritt A."/>
            <person name="Larsen D."/>
            <person name="Krusor M."/>
            <person name="Yao A.I."/>
            <person name="Wu D."/>
            <person name="Madern D."/>
            <person name="Eisen J.A."/>
            <person name="Darling A.E."/>
            <person name="Facciotti M.T."/>
        </authorList>
    </citation>
    <scope>NUCLEOTIDE SEQUENCE [LARGE SCALE GENOMIC DNA]</scope>
    <source>
        <strain evidence="7 8">JCM 10879</strain>
    </source>
</reference>
<feature type="transmembrane region" description="Helical" evidence="6">
    <location>
        <begin position="86"/>
        <end position="108"/>
    </location>
</feature>
<organism evidence="7 8">
    <name type="scientific">Halobiforma nitratireducens JCM 10879</name>
    <dbReference type="NCBI Taxonomy" id="1227454"/>
    <lineage>
        <taxon>Archaea</taxon>
        <taxon>Methanobacteriati</taxon>
        <taxon>Methanobacteriota</taxon>
        <taxon>Stenosarchaea group</taxon>
        <taxon>Halobacteria</taxon>
        <taxon>Halobacteriales</taxon>
        <taxon>Natrialbaceae</taxon>
        <taxon>Halobiforma</taxon>
    </lineage>
</organism>
<comment type="caution">
    <text evidence="7">The sequence shown here is derived from an EMBL/GenBank/DDBJ whole genome shotgun (WGS) entry which is preliminary data.</text>
</comment>
<feature type="transmembrane region" description="Helical" evidence="6">
    <location>
        <begin position="12"/>
        <end position="31"/>
    </location>
</feature>
<evidence type="ECO:0000256" key="1">
    <source>
        <dbReference type="ARBA" id="ARBA00004651"/>
    </source>
</evidence>
<evidence type="ECO:0000256" key="2">
    <source>
        <dbReference type="ARBA" id="ARBA00022475"/>
    </source>
</evidence>
<keyword evidence="8" id="KW-1185">Reference proteome</keyword>
<feature type="transmembrane region" description="Helical" evidence="6">
    <location>
        <begin position="51"/>
        <end position="74"/>
    </location>
</feature>
<feature type="transmembrane region" description="Helical" evidence="6">
    <location>
        <begin position="161"/>
        <end position="182"/>
    </location>
</feature>
<feature type="transmembrane region" description="Helical" evidence="6">
    <location>
        <begin position="128"/>
        <end position="149"/>
    </location>
</feature>
<evidence type="ECO:0000256" key="5">
    <source>
        <dbReference type="ARBA" id="ARBA00023136"/>
    </source>
</evidence>
<keyword evidence="4 6" id="KW-1133">Transmembrane helix</keyword>
<dbReference type="PANTHER" id="PTHR30250:SF27">
    <property type="entry name" value="POLYSACCHARIDE BIOSYNTHESIS PROTEIN"/>
    <property type="match status" value="1"/>
</dbReference>
<name>M0M3L1_9EURY</name>
<protein>
    <submittedName>
        <fullName evidence="7">Polysaccharide biosynthesis protein</fullName>
    </submittedName>
</protein>
<keyword evidence="2" id="KW-1003">Cell membrane</keyword>
<evidence type="ECO:0000256" key="3">
    <source>
        <dbReference type="ARBA" id="ARBA00022692"/>
    </source>
</evidence>
<dbReference type="AlphaFoldDB" id="M0M3L1"/>
<feature type="transmembrane region" description="Helical" evidence="6">
    <location>
        <begin position="457"/>
        <end position="477"/>
    </location>
</feature>